<evidence type="ECO:0000313" key="3">
    <source>
        <dbReference type="Proteomes" id="UP000054047"/>
    </source>
</evidence>
<dbReference type="Gene3D" id="2.60.40.1910">
    <property type="match status" value="1"/>
</dbReference>
<keyword evidence="3" id="KW-1185">Reference proteome</keyword>
<dbReference type="GO" id="GO:0006508">
    <property type="term" value="P:proteolysis"/>
    <property type="evidence" value="ECO:0007669"/>
    <property type="project" value="TreeGrafter"/>
</dbReference>
<evidence type="ECO:0000259" key="1">
    <source>
        <dbReference type="Pfam" id="PF01433"/>
    </source>
</evidence>
<protein>
    <recommendedName>
        <fullName evidence="1">Peptidase M1 membrane alanine aminopeptidase domain-containing protein</fullName>
    </recommendedName>
</protein>
<dbReference type="InterPro" id="IPR014782">
    <property type="entry name" value="Peptidase_M1_dom"/>
</dbReference>
<feature type="domain" description="Peptidase M1 membrane alanine aminopeptidase" evidence="1">
    <location>
        <begin position="2"/>
        <end position="51"/>
    </location>
</feature>
<reference evidence="2 3" key="1">
    <citation type="submission" date="2013-12" db="EMBL/GenBank/DDBJ databases">
        <title>Draft genome of the parsitic nematode Ancylostoma duodenale.</title>
        <authorList>
            <person name="Mitreva M."/>
        </authorList>
    </citation>
    <scope>NUCLEOTIDE SEQUENCE [LARGE SCALE GENOMIC DNA]</scope>
    <source>
        <strain evidence="2 3">Zhejiang</strain>
    </source>
</reference>
<dbReference type="GO" id="GO:0005737">
    <property type="term" value="C:cytoplasm"/>
    <property type="evidence" value="ECO:0007669"/>
    <property type="project" value="TreeGrafter"/>
</dbReference>
<dbReference type="PANTHER" id="PTHR11533:SF293">
    <property type="entry name" value="AMINOPEPTIDASE-2-RELATED"/>
    <property type="match status" value="1"/>
</dbReference>
<accession>A0A0C2FWC8</accession>
<dbReference type="GO" id="GO:0016020">
    <property type="term" value="C:membrane"/>
    <property type="evidence" value="ECO:0007669"/>
    <property type="project" value="TreeGrafter"/>
</dbReference>
<gene>
    <name evidence="2" type="ORF">ANCDUO_18984</name>
</gene>
<dbReference type="SUPFAM" id="SSF55486">
    <property type="entry name" value="Metalloproteases ('zincins'), catalytic domain"/>
    <property type="match status" value="1"/>
</dbReference>
<dbReference type="InterPro" id="IPR027268">
    <property type="entry name" value="Peptidase_M4/M1_CTD_sf"/>
</dbReference>
<dbReference type="Gene3D" id="1.10.390.10">
    <property type="entry name" value="Neutral Protease Domain 2"/>
    <property type="match status" value="2"/>
</dbReference>
<dbReference type="GO" id="GO:0042277">
    <property type="term" value="F:peptide binding"/>
    <property type="evidence" value="ECO:0007669"/>
    <property type="project" value="TreeGrafter"/>
</dbReference>
<dbReference type="EMBL" id="KN748169">
    <property type="protein sequence ID" value="KIH50934.1"/>
    <property type="molecule type" value="Genomic_DNA"/>
</dbReference>
<name>A0A0C2FWC8_9BILA</name>
<dbReference type="GO" id="GO:0005615">
    <property type="term" value="C:extracellular space"/>
    <property type="evidence" value="ECO:0007669"/>
    <property type="project" value="TreeGrafter"/>
</dbReference>
<dbReference type="GO" id="GO:0070006">
    <property type="term" value="F:metalloaminopeptidase activity"/>
    <property type="evidence" value="ECO:0007669"/>
    <property type="project" value="TreeGrafter"/>
</dbReference>
<feature type="non-terminal residue" evidence="2">
    <location>
        <position position="1"/>
    </location>
</feature>
<dbReference type="InterPro" id="IPR050344">
    <property type="entry name" value="Peptidase_M1_aminopeptidases"/>
</dbReference>
<dbReference type="PANTHER" id="PTHR11533">
    <property type="entry name" value="PROTEASE M1 ZINC METALLOPROTEASE"/>
    <property type="match status" value="1"/>
</dbReference>
<feature type="non-terminal residue" evidence="2">
    <location>
        <position position="283"/>
    </location>
</feature>
<dbReference type="Pfam" id="PF01433">
    <property type="entry name" value="Peptidase_M1"/>
    <property type="match status" value="2"/>
</dbReference>
<feature type="domain" description="Peptidase M1 membrane alanine aminopeptidase" evidence="1">
    <location>
        <begin position="56"/>
        <end position="157"/>
    </location>
</feature>
<dbReference type="Proteomes" id="UP000054047">
    <property type="component" value="Unassembled WGS sequence"/>
</dbReference>
<evidence type="ECO:0000313" key="2">
    <source>
        <dbReference type="EMBL" id="KIH50934.1"/>
    </source>
</evidence>
<organism evidence="2 3">
    <name type="scientific">Ancylostoma duodenale</name>
    <dbReference type="NCBI Taxonomy" id="51022"/>
    <lineage>
        <taxon>Eukaryota</taxon>
        <taxon>Metazoa</taxon>
        <taxon>Ecdysozoa</taxon>
        <taxon>Nematoda</taxon>
        <taxon>Chromadorea</taxon>
        <taxon>Rhabditida</taxon>
        <taxon>Rhabditina</taxon>
        <taxon>Rhabditomorpha</taxon>
        <taxon>Strongyloidea</taxon>
        <taxon>Ancylostomatidae</taxon>
        <taxon>Ancylostomatinae</taxon>
        <taxon>Ancylostoma</taxon>
    </lineage>
</organism>
<dbReference type="OrthoDB" id="10031169at2759"/>
<sequence length="283" mass="31777">HLGLPEFLAGAMENWGLIVYKYQFIAFNPDTMTTLDKIGAARVICHEVSHQEAATVRTDREKAMARDASAYTHPLIAVDGPHFDPITYEKGQMVLRMLADVIGEDVLQFGLQNYLQTHKYSTASHWDVWSGLTEICEEEGIPGWYGFLNVTELMEPYSLQSSYPVINVHAGKTGITFSQERFNDISTQSPSPWNYTWIIPLRTAGYNAPDPKIHWLVPDRFDEPLESSSHATNKWHVASYSTATYGRVIYDDNSLRALLKKIATDDVPVGVKIALIGDEVAII</sequence>
<dbReference type="GO" id="GO:0008270">
    <property type="term" value="F:zinc ion binding"/>
    <property type="evidence" value="ECO:0007669"/>
    <property type="project" value="InterPro"/>
</dbReference>
<dbReference type="GO" id="GO:0043171">
    <property type="term" value="P:peptide catabolic process"/>
    <property type="evidence" value="ECO:0007669"/>
    <property type="project" value="TreeGrafter"/>
</dbReference>
<dbReference type="AlphaFoldDB" id="A0A0C2FWC8"/>
<proteinExistence type="predicted"/>